<feature type="domain" description="FMN hydroxy acid dehydrogenase" evidence="8">
    <location>
        <begin position="1"/>
        <end position="337"/>
    </location>
</feature>
<evidence type="ECO:0000256" key="5">
    <source>
        <dbReference type="ARBA" id="ARBA00024042"/>
    </source>
</evidence>
<name>A0A8J3ICL6_9CHLR</name>
<feature type="binding site" evidence="7">
    <location>
        <position position="164"/>
    </location>
    <ligand>
        <name>glyoxylate</name>
        <dbReference type="ChEBI" id="CHEBI:36655"/>
    </ligand>
</feature>
<dbReference type="InterPro" id="IPR012133">
    <property type="entry name" value="Alpha-hydoxy_acid_DH_FMN"/>
</dbReference>
<proteinExistence type="inferred from homology"/>
<dbReference type="SUPFAM" id="SSF51395">
    <property type="entry name" value="FMN-linked oxidoreductases"/>
    <property type="match status" value="1"/>
</dbReference>
<feature type="binding site" evidence="7">
    <location>
        <position position="127"/>
    </location>
    <ligand>
        <name>FMN</name>
        <dbReference type="ChEBI" id="CHEBI:58210"/>
    </ligand>
</feature>
<reference evidence="9" key="1">
    <citation type="submission" date="2020-10" db="EMBL/GenBank/DDBJ databases">
        <title>Taxonomic study of unclassified bacteria belonging to the class Ktedonobacteria.</title>
        <authorList>
            <person name="Yabe S."/>
            <person name="Wang C.M."/>
            <person name="Zheng Y."/>
            <person name="Sakai Y."/>
            <person name="Cavaletti L."/>
            <person name="Monciardini P."/>
            <person name="Donadio S."/>
        </authorList>
    </citation>
    <scope>NUCLEOTIDE SEQUENCE</scope>
    <source>
        <strain evidence="9">SOSP1-1</strain>
    </source>
</reference>
<dbReference type="CDD" id="cd02809">
    <property type="entry name" value="alpha_hydroxyacid_oxid_FMN"/>
    <property type="match status" value="1"/>
</dbReference>
<feature type="binding site" evidence="7">
    <location>
        <position position="211"/>
    </location>
    <ligand>
        <name>FMN</name>
        <dbReference type="ChEBI" id="CHEBI:58210"/>
    </ligand>
</feature>
<dbReference type="FunFam" id="3.20.20.70:FF:000056">
    <property type="entry name" value="hydroxyacid oxidase 2"/>
    <property type="match status" value="1"/>
</dbReference>
<evidence type="ECO:0000256" key="4">
    <source>
        <dbReference type="ARBA" id="ARBA00023002"/>
    </source>
</evidence>
<sequence>MSHVNIQDYEKAAQALLEPAYWDYYAGGSDDEITLRANRAIFDHIRLRPRILKDVTTCDTTTTALGTPLPMPIIVAPTACHNLAHPEGECETVRGVSQAGTIMTASSVSSRSLEEIAEAASTPLWFQLYIYQDRSITINLLERARQTGYRAIVLTVDVPRLGNRERDLRNNFKRLDSANFVVNDVTQLRRSLTWKDITWLRSLTPLPLLIKGILTAEDAIIALEHGVDGIIVSNHGGRQLDGAISGLEALPEIVEAVAGRCEIYVDGGIRRGTDVLKALALGARAVLVGRPILWGLTVKGQDGVNHILELLKSELELAMALCGCPTLNDITPSLVKL</sequence>
<comment type="cofactor">
    <cofactor evidence="1">
        <name>FMN</name>
        <dbReference type="ChEBI" id="CHEBI:58210"/>
    </cofactor>
</comment>
<accession>A0A8J3ICL6</accession>
<evidence type="ECO:0000256" key="2">
    <source>
        <dbReference type="ARBA" id="ARBA00022630"/>
    </source>
</evidence>
<feature type="binding site" evidence="7">
    <location>
        <position position="129"/>
    </location>
    <ligand>
        <name>glyoxylate</name>
        <dbReference type="ChEBI" id="CHEBI:36655"/>
    </ligand>
</feature>
<feature type="binding site" evidence="7">
    <location>
        <position position="155"/>
    </location>
    <ligand>
        <name>FMN</name>
        <dbReference type="ChEBI" id="CHEBI:58210"/>
    </ligand>
</feature>
<keyword evidence="3 7" id="KW-0288">FMN</keyword>
<dbReference type="PANTHER" id="PTHR10578">
    <property type="entry name" value="S -2-HYDROXY-ACID OXIDASE-RELATED"/>
    <property type="match status" value="1"/>
</dbReference>
<dbReference type="AlphaFoldDB" id="A0A8J3ICL6"/>
<comment type="caution">
    <text evidence="9">The sequence shown here is derived from an EMBL/GenBank/DDBJ whole genome shotgun (WGS) entry which is preliminary data.</text>
</comment>
<evidence type="ECO:0000313" key="10">
    <source>
        <dbReference type="Proteomes" id="UP000612362"/>
    </source>
</evidence>
<dbReference type="InterPro" id="IPR037396">
    <property type="entry name" value="FMN_HAD"/>
</dbReference>
<evidence type="ECO:0000313" key="9">
    <source>
        <dbReference type="EMBL" id="GHO50227.1"/>
    </source>
</evidence>
<dbReference type="EMBL" id="BNJF01000007">
    <property type="protein sequence ID" value="GHO50227.1"/>
    <property type="molecule type" value="Genomic_DNA"/>
</dbReference>
<dbReference type="GO" id="GO:0010181">
    <property type="term" value="F:FMN binding"/>
    <property type="evidence" value="ECO:0007669"/>
    <property type="project" value="InterPro"/>
</dbReference>
<dbReference type="PIRSF" id="PIRSF000138">
    <property type="entry name" value="Al-hdrx_acd_dh"/>
    <property type="match status" value="1"/>
</dbReference>
<keyword evidence="10" id="KW-1185">Reference proteome</keyword>
<feature type="binding site" evidence="7">
    <location>
        <position position="235"/>
    </location>
    <ligand>
        <name>glyoxylate</name>
        <dbReference type="ChEBI" id="CHEBI:36655"/>
    </ligand>
</feature>
<dbReference type="PROSITE" id="PS00557">
    <property type="entry name" value="FMN_HYDROXY_ACID_DH_1"/>
    <property type="match status" value="1"/>
</dbReference>
<dbReference type="PROSITE" id="PS51349">
    <property type="entry name" value="FMN_HYDROXY_ACID_DH_2"/>
    <property type="match status" value="1"/>
</dbReference>
<feature type="binding site" evidence="7">
    <location>
        <begin position="77"/>
        <end position="79"/>
    </location>
    <ligand>
        <name>FMN</name>
        <dbReference type="ChEBI" id="CHEBI:58210"/>
    </ligand>
</feature>
<evidence type="ECO:0000256" key="6">
    <source>
        <dbReference type="PIRSR" id="PIRSR000138-1"/>
    </source>
</evidence>
<keyword evidence="2 7" id="KW-0285">Flavoprotein</keyword>
<feature type="binding site" evidence="7">
    <location>
        <position position="238"/>
    </location>
    <ligand>
        <name>glyoxylate</name>
        <dbReference type="ChEBI" id="CHEBI:36655"/>
    </ligand>
</feature>
<evidence type="ECO:0000256" key="3">
    <source>
        <dbReference type="ARBA" id="ARBA00022643"/>
    </source>
</evidence>
<gene>
    <name evidence="9" type="ORF">KSX_83900</name>
</gene>
<protein>
    <submittedName>
        <fullName evidence="9">Alpha-hydroxy-acid oxidizing enzyme</fullName>
    </submittedName>
</protein>
<feature type="binding site" evidence="7">
    <location>
        <position position="24"/>
    </location>
    <ligand>
        <name>glyoxylate</name>
        <dbReference type="ChEBI" id="CHEBI:36655"/>
    </ligand>
</feature>
<feature type="binding site" evidence="7">
    <location>
        <position position="106"/>
    </location>
    <ligand>
        <name>FMN</name>
        <dbReference type="ChEBI" id="CHEBI:58210"/>
    </ligand>
</feature>
<dbReference type="InterPro" id="IPR000262">
    <property type="entry name" value="FMN-dep_DH"/>
</dbReference>
<dbReference type="GO" id="GO:0005737">
    <property type="term" value="C:cytoplasm"/>
    <property type="evidence" value="ECO:0007669"/>
    <property type="project" value="UniProtKB-ARBA"/>
</dbReference>
<dbReference type="Proteomes" id="UP000612362">
    <property type="component" value="Unassembled WGS sequence"/>
</dbReference>
<dbReference type="InterPro" id="IPR008259">
    <property type="entry name" value="FMN_hydac_DH_AS"/>
</dbReference>
<feature type="binding site" evidence="7">
    <location>
        <begin position="266"/>
        <end position="270"/>
    </location>
    <ligand>
        <name>FMN</name>
        <dbReference type="ChEBI" id="CHEBI:58210"/>
    </ligand>
</feature>
<dbReference type="GO" id="GO:0016491">
    <property type="term" value="F:oxidoreductase activity"/>
    <property type="evidence" value="ECO:0007669"/>
    <property type="project" value="UniProtKB-KW"/>
</dbReference>
<dbReference type="RefSeq" id="WP_220199278.1">
    <property type="nucleotide sequence ID" value="NZ_BNJF01000007.1"/>
</dbReference>
<feature type="active site" description="Proton acceptor" evidence="6">
    <location>
        <position position="235"/>
    </location>
</feature>
<evidence type="ECO:0000256" key="7">
    <source>
        <dbReference type="PIRSR" id="PIRSR000138-2"/>
    </source>
</evidence>
<dbReference type="InterPro" id="IPR013785">
    <property type="entry name" value="Aldolase_TIM"/>
</dbReference>
<dbReference type="PANTHER" id="PTHR10578:SF107">
    <property type="entry name" value="2-HYDROXYACID OXIDASE 1"/>
    <property type="match status" value="1"/>
</dbReference>
<feature type="binding site" evidence="7">
    <location>
        <position position="233"/>
    </location>
    <ligand>
        <name>FMN</name>
        <dbReference type="ChEBI" id="CHEBI:58210"/>
    </ligand>
</feature>
<comment type="similarity">
    <text evidence="5">Belongs to the FMN-dependent alpha-hydroxy acid dehydrogenase family.</text>
</comment>
<feature type="binding site" evidence="7">
    <location>
        <begin position="289"/>
        <end position="290"/>
    </location>
    <ligand>
        <name>FMN</name>
        <dbReference type="ChEBI" id="CHEBI:58210"/>
    </ligand>
</feature>
<dbReference type="Pfam" id="PF01070">
    <property type="entry name" value="FMN_dh"/>
    <property type="match status" value="1"/>
</dbReference>
<organism evidence="9 10">
    <name type="scientific">Ktedonospora formicarum</name>
    <dbReference type="NCBI Taxonomy" id="2778364"/>
    <lineage>
        <taxon>Bacteria</taxon>
        <taxon>Bacillati</taxon>
        <taxon>Chloroflexota</taxon>
        <taxon>Ktedonobacteria</taxon>
        <taxon>Ktedonobacterales</taxon>
        <taxon>Ktedonobacteraceae</taxon>
        <taxon>Ktedonospora</taxon>
    </lineage>
</organism>
<evidence type="ECO:0000256" key="1">
    <source>
        <dbReference type="ARBA" id="ARBA00001917"/>
    </source>
</evidence>
<keyword evidence="4" id="KW-0560">Oxidoreductase</keyword>
<dbReference type="Gene3D" id="3.20.20.70">
    <property type="entry name" value="Aldolase class I"/>
    <property type="match status" value="1"/>
</dbReference>
<evidence type="ECO:0000259" key="8">
    <source>
        <dbReference type="PROSITE" id="PS51349"/>
    </source>
</evidence>